<keyword evidence="4" id="KW-1133">Transmembrane helix</keyword>
<dbReference type="RefSeq" id="WP_153461379.1">
    <property type="nucleotide sequence ID" value="NZ_WBOF01000001.1"/>
</dbReference>
<gene>
    <name evidence="5" type="ORF">F7Q99_13125</name>
</gene>
<feature type="compositionally biased region" description="Basic and acidic residues" evidence="3">
    <location>
        <begin position="88"/>
        <end position="103"/>
    </location>
</feature>
<evidence type="ECO:0000256" key="2">
    <source>
        <dbReference type="ARBA" id="ARBA00023163"/>
    </source>
</evidence>
<keyword evidence="6" id="KW-1185">Reference proteome</keyword>
<evidence type="ECO:0000256" key="3">
    <source>
        <dbReference type="SAM" id="MobiDB-lite"/>
    </source>
</evidence>
<accession>A0A6N7KS75</accession>
<name>A0A6N7KS75_9ACTN</name>
<dbReference type="Proteomes" id="UP000450000">
    <property type="component" value="Unassembled WGS sequence"/>
</dbReference>
<evidence type="ECO:0000256" key="4">
    <source>
        <dbReference type="SAM" id="Phobius"/>
    </source>
</evidence>
<dbReference type="InterPro" id="IPR041916">
    <property type="entry name" value="Anti_sigma_zinc_sf"/>
</dbReference>
<evidence type="ECO:0000256" key="1">
    <source>
        <dbReference type="ARBA" id="ARBA00023015"/>
    </source>
</evidence>
<feature type="region of interest" description="Disordered" evidence="3">
    <location>
        <begin position="87"/>
        <end position="143"/>
    </location>
</feature>
<keyword evidence="4" id="KW-0472">Membrane</keyword>
<comment type="caution">
    <text evidence="5">The sequence shown here is derived from an EMBL/GenBank/DDBJ whole genome shotgun (WGS) entry which is preliminary data.</text>
</comment>
<dbReference type="Gene3D" id="1.10.10.1320">
    <property type="entry name" value="Anti-sigma factor, zinc-finger domain"/>
    <property type="match status" value="1"/>
</dbReference>
<feature type="region of interest" description="Disordered" evidence="3">
    <location>
        <begin position="1"/>
        <end position="22"/>
    </location>
</feature>
<sequence>MTAPFSSPGSPDSPESHPPTDQLADLAEGLIDDADAAEALHRHLAGCAECRETADALREVQALLGEVETPPMPADVAARLDAALADEQASRAEARREAADRPQEAPGRTAGAPTPAAPSRPATTPAAPPARPVGATGPGRSRSRRRRFGLLLGAAAALAAIGLGGALLYPTDSGSTGASVSAGAPTATDAGHSITAEHALGAGTAYRDDQLAAQIQQLLARSGGTAEATAGGPGKPSAAPAEGQQGLTAQTAPQTAPRTCPAPAEGTLLATDHGSYTGAPVDVLVYAVPGKPGVVDVYLRSPDCGPVLLHRTVLAH</sequence>
<keyword evidence="2" id="KW-0804">Transcription</keyword>
<evidence type="ECO:0008006" key="7">
    <source>
        <dbReference type="Google" id="ProtNLM"/>
    </source>
</evidence>
<keyword evidence="4" id="KW-0812">Transmembrane</keyword>
<reference evidence="5 6" key="1">
    <citation type="submission" date="2019-09" db="EMBL/GenBank/DDBJ databases">
        <title>Genome Sequences of Streptomyces kaniharaensis ATCC 21070.</title>
        <authorList>
            <person name="Zhu W."/>
            <person name="De Crecy-Lagard V."/>
            <person name="Richards N.G."/>
        </authorList>
    </citation>
    <scope>NUCLEOTIDE SEQUENCE [LARGE SCALE GENOMIC DNA]</scope>
    <source>
        <strain evidence="5 6">SF-557</strain>
    </source>
</reference>
<feature type="compositionally biased region" description="Low complexity" evidence="3">
    <location>
        <begin position="104"/>
        <end position="125"/>
    </location>
</feature>
<keyword evidence="1" id="KW-0805">Transcription regulation</keyword>
<organism evidence="5 6">
    <name type="scientific">Streptomyces kaniharaensis</name>
    <dbReference type="NCBI Taxonomy" id="212423"/>
    <lineage>
        <taxon>Bacteria</taxon>
        <taxon>Bacillati</taxon>
        <taxon>Actinomycetota</taxon>
        <taxon>Actinomycetes</taxon>
        <taxon>Kitasatosporales</taxon>
        <taxon>Streptomycetaceae</taxon>
        <taxon>Streptomyces</taxon>
    </lineage>
</organism>
<dbReference type="EMBL" id="WBOF01000001">
    <property type="protein sequence ID" value="MQS13198.1"/>
    <property type="molecule type" value="Genomic_DNA"/>
</dbReference>
<evidence type="ECO:0000313" key="5">
    <source>
        <dbReference type="EMBL" id="MQS13198.1"/>
    </source>
</evidence>
<evidence type="ECO:0000313" key="6">
    <source>
        <dbReference type="Proteomes" id="UP000450000"/>
    </source>
</evidence>
<dbReference type="OrthoDB" id="4350643at2"/>
<feature type="compositionally biased region" description="Polar residues" evidence="3">
    <location>
        <begin position="1"/>
        <end position="10"/>
    </location>
</feature>
<feature type="transmembrane region" description="Helical" evidence="4">
    <location>
        <begin position="148"/>
        <end position="169"/>
    </location>
</feature>
<protein>
    <recommendedName>
        <fullName evidence="7">Zinc-finger domain-containing protein</fullName>
    </recommendedName>
</protein>
<feature type="region of interest" description="Disordered" evidence="3">
    <location>
        <begin position="223"/>
        <end position="264"/>
    </location>
</feature>
<proteinExistence type="predicted"/>
<dbReference type="AlphaFoldDB" id="A0A6N7KS75"/>